<gene>
    <name evidence="12" type="ORF">scyTo_0017279</name>
</gene>
<keyword evidence="4 10" id="KW-0498">Mitosis</keyword>
<dbReference type="STRING" id="75743.A0A401Q5K9"/>
<keyword evidence="9 10" id="KW-0137">Centromere</keyword>
<dbReference type="Pfam" id="PF03801">
    <property type="entry name" value="Ndc80_HEC"/>
    <property type="match status" value="1"/>
</dbReference>
<dbReference type="InterPro" id="IPR055260">
    <property type="entry name" value="Ndc80_CH"/>
</dbReference>
<evidence type="ECO:0000256" key="10">
    <source>
        <dbReference type="RuleBase" id="RU368072"/>
    </source>
</evidence>
<dbReference type="Gene3D" id="1.10.418.30">
    <property type="entry name" value="Ncd80 complex, Ncd80 subunit"/>
    <property type="match status" value="1"/>
</dbReference>
<evidence type="ECO:0000256" key="6">
    <source>
        <dbReference type="ARBA" id="ARBA00023054"/>
    </source>
</evidence>
<dbReference type="GO" id="GO:0051315">
    <property type="term" value="P:attachment of mitotic spindle microtubules to kinetochore"/>
    <property type="evidence" value="ECO:0007669"/>
    <property type="project" value="UniProtKB-UniRule"/>
</dbReference>
<evidence type="ECO:0000313" key="12">
    <source>
        <dbReference type="EMBL" id="GCB80673.1"/>
    </source>
</evidence>
<proteinExistence type="inferred from homology"/>
<evidence type="ECO:0000256" key="8">
    <source>
        <dbReference type="ARBA" id="ARBA00023306"/>
    </source>
</evidence>
<evidence type="ECO:0000259" key="11">
    <source>
        <dbReference type="Pfam" id="PF03801"/>
    </source>
</evidence>
<dbReference type="InterPro" id="IPR038273">
    <property type="entry name" value="Ndc80_sf"/>
</dbReference>
<dbReference type="AlphaFoldDB" id="A0A401Q5K9"/>
<dbReference type="GO" id="GO:0031262">
    <property type="term" value="C:Ndc80 complex"/>
    <property type="evidence" value="ECO:0007669"/>
    <property type="project" value="UniProtKB-UniRule"/>
</dbReference>
<dbReference type="GO" id="GO:0005634">
    <property type="term" value="C:nucleus"/>
    <property type="evidence" value="ECO:0007669"/>
    <property type="project" value="UniProtKB-SubCell"/>
</dbReference>
<protein>
    <recommendedName>
        <fullName evidence="10">Kinetochore protein NDC80</fullName>
    </recommendedName>
</protein>
<name>A0A401Q5K9_SCYTO</name>
<dbReference type="Proteomes" id="UP000288216">
    <property type="component" value="Unassembled WGS sequence"/>
</dbReference>
<dbReference type="PANTHER" id="PTHR10643:SF2">
    <property type="entry name" value="KINETOCHORE PROTEIN NDC80 HOMOLOG"/>
    <property type="match status" value="1"/>
</dbReference>
<keyword evidence="6" id="KW-0175">Coiled coil</keyword>
<evidence type="ECO:0000256" key="1">
    <source>
        <dbReference type="ARBA" id="ARBA00007050"/>
    </source>
</evidence>
<comment type="function">
    <text evidence="10">Acts as a component of the essential kinetochore-associated NDC80 complex, which is required for chromosome segregation and spindle checkpoint activity.</text>
</comment>
<dbReference type="InterPro" id="IPR005550">
    <property type="entry name" value="Kinetochore_Ndc80"/>
</dbReference>
<evidence type="ECO:0000256" key="9">
    <source>
        <dbReference type="ARBA" id="ARBA00023328"/>
    </source>
</evidence>
<feature type="domain" description="Kinetochore protein Ndc80 CH" evidence="11">
    <location>
        <begin position="61"/>
        <end position="193"/>
    </location>
</feature>
<keyword evidence="13" id="KW-1185">Reference proteome</keyword>
<dbReference type="GO" id="GO:0005737">
    <property type="term" value="C:cytoplasm"/>
    <property type="evidence" value="ECO:0007669"/>
    <property type="project" value="UniProtKB-ARBA"/>
</dbReference>
<dbReference type="FunFam" id="1.10.418.30:FF:000002">
    <property type="entry name" value="NDC80, kinetochore complex component"/>
    <property type="match status" value="1"/>
</dbReference>
<evidence type="ECO:0000313" key="13">
    <source>
        <dbReference type="Proteomes" id="UP000288216"/>
    </source>
</evidence>
<evidence type="ECO:0000256" key="2">
    <source>
        <dbReference type="ARBA" id="ARBA00022454"/>
    </source>
</evidence>
<accession>A0A401Q5K9</accession>
<dbReference type="OrthoDB" id="9948589at2759"/>
<keyword evidence="5 10" id="KW-0995">Kinetochore</keyword>
<dbReference type="EMBL" id="BFAA01011101">
    <property type="protein sequence ID" value="GCB80673.1"/>
    <property type="molecule type" value="Genomic_DNA"/>
</dbReference>
<dbReference type="GO" id="GO:0007051">
    <property type="term" value="P:spindle organization"/>
    <property type="evidence" value="ECO:0007669"/>
    <property type="project" value="UniProtKB-ARBA"/>
</dbReference>
<comment type="caution">
    <text evidence="12">The sequence shown here is derived from an EMBL/GenBank/DDBJ whole genome shotgun (WGS) entry which is preliminary data.</text>
</comment>
<feature type="non-terminal residue" evidence="12">
    <location>
        <position position="1"/>
    </location>
</feature>
<evidence type="ECO:0000256" key="3">
    <source>
        <dbReference type="ARBA" id="ARBA00022618"/>
    </source>
</evidence>
<sequence length="269" mass="30661">IYTFQLRIKILCYFSVQSSKMNPSSHRALLPHRVSETSRYGFATPQSVFRPGTSERITSSFGRRTSSIGTCGGMEKIKDPRPLHDKAFVQQCIRQLCEFLGEYSYPHSISTKSLQSPTAKEFLKIFSFLYNLLDQSYQMPDSKFEEEIPRIFKSLGYPFPLSKSSMYTVGAPHTWPLILGALVWLMDQIKLLKSVDPDKILFGADKDWDGVENVTNDGVHNNRAFKDELINQLWDSEANFSLEVGGNMELTTTWLVMTNSVDAFKGRTR</sequence>
<comment type="subcellular location">
    <subcellularLocation>
        <location evidence="10">Chromosome</location>
        <location evidence="10">Centromere</location>
        <location evidence="10">Kinetochore</location>
    </subcellularLocation>
    <subcellularLocation>
        <location evidence="10">Nucleus</location>
    </subcellularLocation>
</comment>
<reference evidence="12 13" key="1">
    <citation type="journal article" date="2018" name="Nat. Ecol. Evol.">
        <title>Shark genomes provide insights into elasmobranch evolution and the origin of vertebrates.</title>
        <authorList>
            <person name="Hara Y"/>
            <person name="Yamaguchi K"/>
            <person name="Onimaru K"/>
            <person name="Kadota M"/>
            <person name="Koyanagi M"/>
            <person name="Keeley SD"/>
            <person name="Tatsumi K"/>
            <person name="Tanaka K"/>
            <person name="Motone F"/>
            <person name="Kageyama Y"/>
            <person name="Nozu R"/>
            <person name="Adachi N"/>
            <person name="Nishimura O"/>
            <person name="Nakagawa R"/>
            <person name="Tanegashima C"/>
            <person name="Kiyatake I"/>
            <person name="Matsumoto R"/>
            <person name="Murakumo K"/>
            <person name="Nishida K"/>
            <person name="Terakita A"/>
            <person name="Kuratani S"/>
            <person name="Sato K"/>
            <person name="Hyodo S Kuraku.S."/>
        </authorList>
    </citation>
    <scope>NUCLEOTIDE SEQUENCE [LARGE SCALE GENOMIC DNA]</scope>
</reference>
<dbReference type="PANTHER" id="PTHR10643">
    <property type="entry name" value="KINETOCHORE PROTEIN NDC80"/>
    <property type="match status" value="1"/>
</dbReference>
<organism evidence="12 13">
    <name type="scientific">Scyliorhinus torazame</name>
    <name type="common">Cloudy catshark</name>
    <name type="synonym">Catulus torazame</name>
    <dbReference type="NCBI Taxonomy" id="75743"/>
    <lineage>
        <taxon>Eukaryota</taxon>
        <taxon>Metazoa</taxon>
        <taxon>Chordata</taxon>
        <taxon>Craniata</taxon>
        <taxon>Vertebrata</taxon>
        <taxon>Chondrichthyes</taxon>
        <taxon>Elasmobranchii</taxon>
        <taxon>Galeomorphii</taxon>
        <taxon>Galeoidea</taxon>
        <taxon>Carcharhiniformes</taxon>
        <taxon>Scyliorhinidae</taxon>
        <taxon>Scyliorhinus</taxon>
    </lineage>
</organism>
<dbReference type="GO" id="GO:0005813">
    <property type="term" value="C:centrosome"/>
    <property type="evidence" value="ECO:0007669"/>
    <property type="project" value="UniProtKB-ARBA"/>
</dbReference>
<evidence type="ECO:0000256" key="5">
    <source>
        <dbReference type="ARBA" id="ARBA00022838"/>
    </source>
</evidence>
<evidence type="ECO:0000256" key="7">
    <source>
        <dbReference type="ARBA" id="ARBA00023242"/>
    </source>
</evidence>
<comment type="subunit">
    <text evidence="10">Component of the NDC80 complex.</text>
</comment>
<comment type="similarity">
    <text evidence="1 10">Belongs to the NDC80/HEC1 family.</text>
</comment>
<keyword evidence="8 10" id="KW-0131">Cell cycle</keyword>
<keyword evidence="7 10" id="KW-0539">Nucleus</keyword>
<evidence type="ECO:0000256" key="4">
    <source>
        <dbReference type="ARBA" id="ARBA00022776"/>
    </source>
</evidence>
<keyword evidence="2 10" id="KW-0158">Chromosome</keyword>
<keyword evidence="3 10" id="KW-0132">Cell division</keyword>
<dbReference type="GO" id="GO:0051301">
    <property type="term" value="P:cell division"/>
    <property type="evidence" value="ECO:0007669"/>
    <property type="project" value="UniProtKB-UniRule"/>
</dbReference>